<organism evidence="1 2">
    <name type="scientific">Myotis davidii</name>
    <name type="common">David's myotis</name>
    <dbReference type="NCBI Taxonomy" id="225400"/>
    <lineage>
        <taxon>Eukaryota</taxon>
        <taxon>Metazoa</taxon>
        <taxon>Chordata</taxon>
        <taxon>Craniata</taxon>
        <taxon>Vertebrata</taxon>
        <taxon>Euteleostomi</taxon>
        <taxon>Mammalia</taxon>
        <taxon>Eutheria</taxon>
        <taxon>Laurasiatheria</taxon>
        <taxon>Chiroptera</taxon>
        <taxon>Yangochiroptera</taxon>
        <taxon>Vespertilionidae</taxon>
        <taxon>Myotis</taxon>
    </lineage>
</organism>
<dbReference type="AlphaFoldDB" id="L5LMG0"/>
<gene>
    <name evidence="1" type="ORF">MDA_GLEAN10010803</name>
</gene>
<keyword evidence="2" id="KW-1185">Reference proteome</keyword>
<proteinExistence type="predicted"/>
<reference evidence="2" key="1">
    <citation type="journal article" date="2013" name="Science">
        <title>Comparative analysis of bat genomes provides insight into the evolution of flight and immunity.</title>
        <authorList>
            <person name="Zhang G."/>
            <person name="Cowled C."/>
            <person name="Shi Z."/>
            <person name="Huang Z."/>
            <person name="Bishop-Lilly K.A."/>
            <person name="Fang X."/>
            <person name="Wynne J.W."/>
            <person name="Xiong Z."/>
            <person name="Baker M.L."/>
            <person name="Zhao W."/>
            <person name="Tachedjian M."/>
            <person name="Zhu Y."/>
            <person name="Zhou P."/>
            <person name="Jiang X."/>
            <person name="Ng J."/>
            <person name="Yang L."/>
            <person name="Wu L."/>
            <person name="Xiao J."/>
            <person name="Feng Y."/>
            <person name="Chen Y."/>
            <person name="Sun X."/>
            <person name="Zhang Y."/>
            <person name="Marsh G.A."/>
            <person name="Crameri G."/>
            <person name="Broder C.C."/>
            <person name="Frey K.G."/>
            <person name="Wang L.F."/>
            <person name="Wang J."/>
        </authorList>
    </citation>
    <scope>NUCLEOTIDE SEQUENCE [LARGE SCALE GENOMIC DNA]</scope>
</reference>
<accession>L5LMG0</accession>
<evidence type="ECO:0000313" key="2">
    <source>
        <dbReference type="Proteomes" id="UP000010556"/>
    </source>
</evidence>
<name>L5LMG0_MYODS</name>
<sequence>MVGIGHSGMVEQRSHLLPALAPPAPAAGTGATACTRHWHPVLAPITPHCQRVQVVAASPNYPSGLLHLPRLLRDDLNWHPPLAPAVGNGPTRTYCRHQSRHSNPLLVPTTLAPTAGARVTTCTR</sequence>
<protein>
    <submittedName>
        <fullName evidence="1">Uncharacterized protein</fullName>
    </submittedName>
</protein>
<evidence type="ECO:0000313" key="1">
    <source>
        <dbReference type="EMBL" id="ELK27639.1"/>
    </source>
</evidence>
<dbReference type="Proteomes" id="UP000010556">
    <property type="component" value="Unassembled WGS sequence"/>
</dbReference>
<dbReference type="EMBL" id="KB110081">
    <property type="protein sequence ID" value="ELK27639.1"/>
    <property type="molecule type" value="Genomic_DNA"/>
</dbReference>